<sequence length="723" mass="83788">MKFSIQGKYILYKDQLINGYLCIENGFIAHILESYDELLIQQYPIKYVYENQIIMPAAIDTNVSLTIWDHIEDFTKLAIVGGVSLIINKPFIFDMDLNSKETYINQIKQMSLKSQTDFIQMAKVDHFQDTFDLLKLGAFCFDCHLVQSYSGTYCKDNEQIIQIIQNLPSKSCLFIHTQSSLDKDLGITSPFRNKPFDERLMTSQLDLIDTDGISGSCTSDDDCFQNDDLPFLTQINYLNESNSPIKDIVKKYKNQEENRISDFDEQNDVLSSPKLQSNIFKFKSKQVTEQSQLSLISRAELITYQRAPKMELDYKFPNEDELENQQNFKLDSNKSDNYTVNENILINQDQESPLSINKAQQESTRKNTPQISVQSFDLSSPDSSSLKSLHRIRSRAQTTQSLLYRRQSKNGFSLILHQVENKPNQKRFFNFSESRPKQNNDTRFNRDYLCFLAFRPAIWEQLAIKKVKKALRSQFKCNIIFNGYSSSLALVEIKEMINNQIFSDISYPFLLLDSEDIQDGLTKYKSDPPIRQKYDKQLLQKAILQNNWISSISSSHLYVEEKFKFIEQGDFRRAVGGLCSLGCTFQALWTALFCKKNQDPKFIKHVFLKKDSSNPRYKRMIEKLIQLQQLASSGPAQYLNLQNRGSIDVGKVADLVVFDPLKAWKFNFDKINHHFAFSIEEHIFKNKLFLGSVDYVFIQGELILTQDNQNITISNRKGSQVFN</sequence>
<protein>
    <recommendedName>
        <fullName evidence="2">Amidohydrolase-related domain-containing protein</fullName>
    </recommendedName>
</protein>
<feature type="domain" description="Amidohydrolase-related" evidence="2">
    <location>
        <begin position="622"/>
        <end position="702"/>
    </location>
</feature>
<dbReference type="AlphaFoldDB" id="A0A8S1NVL3"/>
<dbReference type="GO" id="GO:0005737">
    <property type="term" value="C:cytoplasm"/>
    <property type="evidence" value="ECO:0007669"/>
    <property type="project" value="TreeGrafter"/>
</dbReference>
<dbReference type="PANTHER" id="PTHR43668:SF2">
    <property type="entry name" value="ALLANTOINASE"/>
    <property type="match status" value="1"/>
</dbReference>
<dbReference type="InterPro" id="IPR006680">
    <property type="entry name" value="Amidohydro-rel"/>
</dbReference>
<reference evidence="3" key="1">
    <citation type="submission" date="2021-01" db="EMBL/GenBank/DDBJ databases">
        <authorList>
            <consortium name="Genoscope - CEA"/>
            <person name="William W."/>
        </authorList>
    </citation>
    <scope>NUCLEOTIDE SEQUENCE</scope>
</reference>
<evidence type="ECO:0000259" key="2">
    <source>
        <dbReference type="Pfam" id="PF01979"/>
    </source>
</evidence>
<evidence type="ECO:0000313" key="3">
    <source>
        <dbReference type="EMBL" id="CAD8094241.1"/>
    </source>
</evidence>
<name>A0A8S1NVL3_9CILI</name>
<organism evidence="3 4">
    <name type="scientific">Paramecium sonneborni</name>
    <dbReference type="NCBI Taxonomy" id="65129"/>
    <lineage>
        <taxon>Eukaryota</taxon>
        <taxon>Sar</taxon>
        <taxon>Alveolata</taxon>
        <taxon>Ciliophora</taxon>
        <taxon>Intramacronucleata</taxon>
        <taxon>Oligohymenophorea</taxon>
        <taxon>Peniculida</taxon>
        <taxon>Parameciidae</taxon>
        <taxon>Paramecium</taxon>
    </lineage>
</organism>
<feature type="region of interest" description="Disordered" evidence="1">
    <location>
        <begin position="351"/>
        <end position="391"/>
    </location>
</feature>
<dbReference type="InterPro" id="IPR050138">
    <property type="entry name" value="DHOase/Allantoinase_Hydrolase"/>
</dbReference>
<feature type="compositionally biased region" description="Polar residues" evidence="1">
    <location>
        <begin position="351"/>
        <end position="371"/>
    </location>
</feature>
<dbReference type="EMBL" id="CAJJDN010000062">
    <property type="protein sequence ID" value="CAD8094241.1"/>
    <property type="molecule type" value="Genomic_DNA"/>
</dbReference>
<dbReference type="Proteomes" id="UP000692954">
    <property type="component" value="Unassembled WGS sequence"/>
</dbReference>
<dbReference type="Pfam" id="PF01979">
    <property type="entry name" value="Amidohydro_1"/>
    <property type="match status" value="1"/>
</dbReference>
<evidence type="ECO:0000313" key="4">
    <source>
        <dbReference type="Proteomes" id="UP000692954"/>
    </source>
</evidence>
<dbReference type="GO" id="GO:0004038">
    <property type="term" value="F:allantoinase activity"/>
    <property type="evidence" value="ECO:0007669"/>
    <property type="project" value="TreeGrafter"/>
</dbReference>
<comment type="caution">
    <text evidence="3">The sequence shown here is derived from an EMBL/GenBank/DDBJ whole genome shotgun (WGS) entry which is preliminary data.</text>
</comment>
<keyword evidence="4" id="KW-1185">Reference proteome</keyword>
<dbReference type="PANTHER" id="PTHR43668">
    <property type="entry name" value="ALLANTOINASE"/>
    <property type="match status" value="1"/>
</dbReference>
<accession>A0A8S1NVL3</accession>
<proteinExistence type="predicted"/>
<feature type="compositionally biased region" description="Low complexity" evidence="1">
    <location>
        <begin position="372"/>
        <end position="387"/>
    </location>
</feature>
<evidence type="ECO:0000256" key="1">
    <source>
        <dbReference type="SAM" id="MobiDB-lite"/>
    </source>
</evidence>
<dbReference type="GO" id="GO:0006145">
    <property type="term" value="P:purine nucleobase catabolic process"/>
    <property type="evidence" value="ECO:0007669"/>
    <property type="project" value="TreeGrafter"/>
</dbReference>
<gene>
    <name evidence="3" type="ORF">PSON_ATCC_30995.1.T0620086</name>
</gene>
<dbReference type="OrthoDB" id="292450at2759"/>